<dbReference type="Proteomes" id="UP000319263">
    <property type="component" value="Chromosome"/>
</dbReference>
<dbReference type="OrthoDB" id="3173428at2"/>
<proteinExistence type="predicted"/>
<dbReference type="SUPFAM" id="SSF51338">
    <property type="entry name" value="Composite domain of metallo-dependent hydrolases"/>
    <property type="match status" value="1"/>
</dbReference>
<evidence type="ECO:0008006" key="4">
    <source>
        <dbReference type="Google" id="ProtNLM"/>
    </source>
</evidence>
<organism evidence="2 3">
    <name type="scientific">Microlunatus elymi</name>
    <dbReference type="NCBI Taxonomy" id="2596828"/>
    <lineage>
        <taxon>Bacteria</taxon>
        <taxon>Bacillati</taxon>
        <taxon>Actinomycetota</taxon>
        <taxon>Actinomycetes</taxon>
        <taxon>Propionibacteriales</taxon>
        <taxon>Propionibacteriaceae</taxon>
        <taxon>Microlunatus</taxon>
    </lineage>
</organism>
<dbReference type="AlphaFoldDB" id="A0A516Q1F1"/>
<dbReference type="InterPro" id="IPR011059">
    <property type="entry name" value="Metal-dep_hydrolase_composite"/>
</dbReference>
<name>A0A516Q1F1_9ACTN</name>
<dbReference type="GO" id="GO:0016810">
    <property type="term" value="F:hydrolase activity, acting on carbon-nitrogen (but not peptide) bonds"/>
    <property type="evidence" value="ECO:0007669"/>
    <property type="project" value="InterPro"/>
</dbReference>
<dbReference type="Gene3D" id="2.30.40.10">
    <property type="entry name" value="Urease, subunit C, domain 1"/>
    <property type="match status" value="1"/>
</dbReference>
<evidence type="ECO:0000256" key="1">
    <source>
        <dbReference type="SAM" id="MobiDB-lite"/>
    </source>
</evidence>
<keyword evidence="3" id="KW-1185">Reference proteome</keyword>
<protein>
    <recommendedName>
        <fullName evidence="4">Amidohydrolase family protein</fullName>
    </recommendedName>
</protein>
<gene>
    <name evidence="2" type="ORF">FOE78_16005</name>
</gene>
<dbReference type="KEGG" id="mik:FOE78_16005"/>
<sequence length="91" mass="9855">MSHPPGPWAFRRTGPDQRARRHRANAAILGLDRVTGAVRTGLAADLVVLASNPLDGFRASVDPELVIIGGSIIEHPTVTRFDEIDARLDSF</sequence>
<accession>A0A516Q1F1</accession>
<reference evidence="2 3" key="1">
    <citation type="submission" date="2019-07" db="EMBL/GenBank/DDBJ databases">
        <title>Microlunatus dokdonensis sp. nov. isolated from the rhizospheric soil of the wild plant Elymus tsukushiensis.</title>
        <authorList>
            <person name="Ghim S.-Y."/>
            <person name="Hwang Y.-J."/>
            <person name="Son J.-S."/>
            <person name="Shin J.-H."/>
        </authorList>
    </citation>
    <scope>NUCLEOTIDE SEQUENCE [LARGE SCALE GENOMIC DNA]</scope>
    <source>
        <strain evidence="2 3">KUDC0627</strain>
    </source>
</reference>
<evidence type="ECO:0000313" key="2">
    <source>
        <dbReference type="EMBL" id="QDP97228.1"/>
    </source>
</evidence>
<dbReference type="EMBL" id="CP041692">
    <property type="protein sequence ID" value="QDP97228.1"/>
    <property type="molecule type" value="Genomic_DNA"/>
</dbReference>
<evidence type="ECO:0000313" key="3">
    <source>
        <dbReference type="Proteomes" id="UP000319263"/>
    </source>
</evidence>
<dbReference type="RefSeq" id="WP_143987189.1">
    <property type="nucleotide sequence ID" value="NZ_CP041692.1"/>
</dbReference>
<feature type="region of interest" description="Disordered" evidence="1">
    <location>
        <begin position="1"/>
        <end position="21"/>
    </location>
</feature>